<evidence type="ECO:0000256" key="1">
    <source>
        <dbReference type="SAM" id="MobiDB-lite"/>
    </source>
</evidence>
<gene>
    <name evidence="2" type="ORF">ACN42_g4320</name>
</gene>
<keyword evidence="3" id="KW-1185">Reference proteome</keyword>
<evidence type="ECO:0000313" key="3">
    <source>
        <dbReference type="Proteomes" id="UP000055045"/>
    </source>
</evidence>
<feature type="region of interest" description="Disordered" evidence="1">
    <location>
        <begin position="1"/>
        <end position="111"/>
    </location>
</feature>
<evidence type="ECO:0000313" key="2">
    <source>
        <dbReference type="EMBL" id="KUM62758.1"/>
    </source>
</evidence>
<accession>A0A101MLI3</accession>
<dbReference type="EMBL" id="LLXE01000091">
    <property type="protein sequence ID" value="KUM62758.1"/>
    <property type="molecule type" value="Genomic_DNA"/>
</dbReference>
<evidence type="ECO:0008006" key="4">
    <source>
        <dbReference type="Google" id="ProtNLM"/>
    </source>
</evidence>
<organism evidence="2 3">
    <name type="scientific">Penicillium freii</name>
    <dbReference type="NCBI Taxonomy" id="48697"/>
    <lineage>
        <taxon>Eukaryota</taxon>
        <taxon>Fungi</taxon>
        <taxon>Dikarya</taxon>
        <taxon>Ascomycota</taxon>
        <taxon>Pezizomycotina</taxon>
        <taxon>Eurotiomycetes</taxon>
        <taxon>Eurotiomycetidae</taxon>
        <taxon>Eurotiales</taxon>
        <taxon>Aspergillaceae</taxon>
        <taxon>Penicillium</taxon>
    </lineage>
</organism>
<protein>
    <recommendedName>
        <fullName evidence="4">Histone chaperone domain-containing protein</fullName>
    </recommendedName>
</protein>
<dbReference type="OrthoDB" id="4357148at2759"/>
<proteinExistence type="predicted"/>
<dbReference type="Proteomes" id="UP000055045">
    <property type="component" value="Unassembled WGS sequence"/>
</dbReference>
<feature type="compositionally biased region" description="Polar residues" evidence="1">
    <location>
        <begin position="20"/>
        <end position="40"/>
    </location>
</feature>
<dbReference type="AlphaFoldDB" id="A0A101MLI3"/>
<feature type="compositionally biased region" description="Basic and acidic residues" evidence="1">
    <location>
        <begin position="1"/>
        <end position="18"/>
    </location>
</feature>
<sequence length="111" mass="12771">MSNPIEREAEDNYERENDPSPVTENFTENSYAVEPQSNLRDQVPVQEDEQSYEDPMQPPYSNSDQQLENDEREAINKSNIMRGDRLRHSKPRTANKYNEGPGESDLPAGLE</sequence>
<name>A0A101MLI3_PENFR</name>
<comment type="caution">
    <text evidence="2">The sequence shown here is derived from an EMBL/GenBank/DDBJ whole genome shotgun (WGS) entry which is preliminary data.</text>
</comment>
<reference evidence="2 3" key="1">
    <citation type="submission" date="2015-10" db="EMBL/GenBank/DDBJ databases">
        <title>Genome sequencing of Penicillium freii.</title>
        <authorList>
            <person name="Nguyen H.D."/>
            <person name="Visagie C.M."/>
            <person name="Seifert K.A."/>
        </authorList>
    </citation>
    <scope>NUCLEOTIDE SEQUENCE [LARGE SCALE GENOMIC DNA]</scope>
    <source>
        <strain evidence="2 3">DAOM 242723</strain>
    </source>
</reference>